<evidence type="ECO:0000313" key="4">
    <source>
        <dbReference type="Proteomes" id="UP001165060"/>
    </source>
</evidence>
<comment type="caution">
    <text evidence="3">The sequence shown here is derived from an EMBL/GenBank/DDBJ whole genome shotgun (WGS) entry which is preliminary data.</text>
</comment>
<reference evidence="3 4" key="1">
    <citation type="journal article" date="2023" name="Commun. Biol.">
        <title>Genome analysis of Parmales, the sister group of diatoms, reveals the evolutionary specialization of diatoms from phago-mixotrophs to photoautotrophs.</title>
        <authorList>
            <person name="Ban H."/>
            <person name="Sato S."/>
            <person name="Yoshikawa S."/>
            <person name="Yamada K."/>
            <person name="Nakamura Y."/>
            <person name="Ichinomiya M."/>
            <person name="Sato N."/>
            <person name="Blanc-Mathieu R."/>
            <person name="Endo H."/>
            <person name="Kuwata A."/>
            <person name="Ogata H."/>
        </authorList>
    </citation>
    <scope>NUCLEOTIDE SEQUENCE [LARGE SCALE GENOMIC DNA]</scope>
</reference>
<name>A0ABQ6N942_9STRA</name>
<keyword evidence="4" id="KW-1185">Reference proteome</keyword>
<feature type="region of interest" description="Disordered" evidence="1">
    <location>
        <begin position="44"/>
        <end position="102"/>
    </location>
</feature>
<gene>
    <name evidence="3" type="ORF">TeGR_g9045</name>
</gene>
<feature type="region of interest" description="Disordered" evidence="1">
    <location>
        <begin position="1"/>
        <end position="32"/>
    </location>
</feature>
<evidence type="ECO:0000256" key="2">
    <source>
        <dbReference type="SAM" id="Phobius"/>
    </source>
</evidence>
<keyword evidence="2" id="KW-0812">Transmembrane</keyword>
<keyword evidence="2" id="KW-0472">Membrane</keyword>
<sequence>MESPSGDPANPLEDMLRETAKSWGLENDGRVPMTKTQTILNSLSAGLGDDLKTKGAGKKTKEASIKRASSNEGVAKFASSNPSKPKPRPSATEGRRSPELRVKQKERLSATVDDLKKEMAELEWKAGMDSVGRKIDAANLQERMKIVVRTCFGQAAVDAGWDQFLLEVAAKADEFCLLLSTPVVAVLQKQLAQVLGKEQMTAARKQIATLTALCGALTLVGGGLWGMKRSYSFIATALLALATQYSLGLDNRLMNARVFSLFVFILLHRLTRSP</sequence>
<feature type="transmembrane region" description="Helical" evidence="2">
    <location>
        <begin position="231"/>
        <end position="247"/>
    </location>
</feature>
<protein>
    <recommendedName>
        <fullName evidence="5">Transmembrane protein</fullName>
    </recommendedName>
</protein>
<dbReference type="EMBL" id="BRYB01002376">
    <property type="protein sequence ID" value="GMI43981.1"/>
    <property type="molecule type" value="Genomic_DNA"/>
</dbReference>
<accession>A0ABQ6N942</accession>
<evidence type="ECO:0000256" key="1">
    <source>
        <dbReference type="SAM" id="MobiDB-lite"/>
    </source>
</evidence>
<feature type="compositionally biased region" description="Basic and acidic residues" evidence="1">
    <location>
        <begin position="93"/>
        <end position="102"/>
    </location>
</feature>
<evidence type="ECO:0008006" key="5">
    <source>
        <dbReference type="Google" id="ProtNLM"/>
    </source>
</evidence>
<feature type="transmembrane region" description="Helical" evidence="2">
    <location>
        <begin position="207"/>
        <end position="225"/>
    </location>
</feature>
<feature type="compositionally biased region" description="Basic and acidic residues" evidence="1">
    <location>
        <begin position="49"/>
        <end position="65"/>
    </location>
</feature>
<proteinExistence type="predicted"/>
<organism evidence="3 4">
    <name type="scientific">Tetraparma gracilis</name>
    <dbReference type="NCBI Taxonomy" id="2962635"/>
    <lineage>
        <taxon>Eukaryota</taxon>
        <taxon>Sar</taxon>
        <taxon>Stramenopiles</taxon>
        <taxon>Ochrophyta</taxon>
        <taxon>Bolidophyceae</taxon>
        <taxon>Parmales</taxon>
        <taxon>Triparmaceae</taxon>
        <taxon>Tetraparma</taxon>
    </lineage>
</organism>
<dbReference type="Proteomes" id="UP001165060">
    <property type="component" value="Unassembled WGS sequence"/>
</dbReference>
<evidence type="ECO:0000313" key="3">
    <source>
        <dbReference type="EMBL" id="GMI43981.1"/>
    </source>
</evidence>
<keyword evidence="2" id="KW-1133">Transmembrane helix</keyword>